<dbReference type="PROSITE" id="PS50003">
    <property type="entry name" value="PH_DOMAIN"/>
    <property type="match status" value="1"/>
</dbReference>
<dbReference type="CDD" id="cd01093">
    <property type="entry name" value="CRIB_PAK_like"/>
    <property type="match status" value="1"/>
</dbReference>
<dbReference type="Gene3D" id="1.10.510.10">
    <property type="entry name" value="Transferase(Phosphotransferase) domain 1"/>
    <property type="match status" value="1"/>
</dbReference>
<evidence type="ECO:0000256" key="9">
    <source>
        <dbReference type="ARBA" id="ARBA00048679"/>
    </source>
</evidence>
<evidence type="ECO:0000256" key="8">
    <source>
        <dbReference type="ARBA" id="ARBA00047899"/>
    </source>
</evidence>
<evidence type="ECO:0000256" key="4">
    <source>
        <dbReference type="ARBA" id="ARBA00022679"/>
    </source>
</evidence>
<evidence type="ECO:0000256" key="1">
    <source>
        <dbReference type="ARBA" id="ARBA00008874"/>
    </source>
</evidence>
<dbReference type="InterPro" id="IPR000095">
    <property type="entry name" value="CRIB_dom"/>
</dbReference>
<keyword evidence="7 10" id="KW-0067">ATP-binding</keyword>
<feature type="domain" description="PH" evidence="12">
    <location>
        <begin position="1"/>
        <end position="72"/>
    </location>
</feature>
<feature type="region of interest" description="Disordered" evidence="11">
    <location>
        <begin position="226"/>
        <end position="322"/>
    </location>
</feature>
<dbReference type="SMART" id="SM01124">
    <property type="entry name" value="DBR1"/>
    <property type="match status" value="1"/>
</dbReference>
<dbReference type="InterPro" id="IPR029052">
    <property type="entry name" value="Metallo-depent_PP-like"/>
</dbReference>
<dbReference type="SMART" id="SM00285">
    <property type="entry name" value="PBD"/>
    <property type="match status" value="1"/>
</dbReference>
<evidence type="ECO:0000256" key="5">
    <source>
        <dbReference type="ARBA" id="ARBA00022741"/>
    </source>
</evidence>
<evidence type="ECO:0000256" key="3">
    <source>
        <dbReference type="ARBA" id="ARBA00022527"/>
    </source>
</evidence>
<dbReference type="PANTHER" id="PTHR12849">
    <property type="entry name" value="RNA LARIAT DEBRANCHING ENZYME"/>
    <property type="match status" value="1"/>
</dbReference>
<feature type="binding site" evidence="10">
    <location>
        <position position="403"/>
    </location>
    <ligand>
        <name>ATP</name>
        <dbReference type="ChEBI" id="CHEBI:30616"/>
    </ligand>
</feature>
<organism evidence="15 16">
    <name type="scientific">Entomortierella chlamydospora</name>
    <dbReference type="NCBI Taxonomy" id="101097"/>
    <lineage>
        <taxon>Eukaryota</taxon>
        <taxon>Fungi</taxon>
        <taxon>Fungi incertae sedis</taxon>
        <taxon>Mucoromycota</taxon>
        <taxon>Mortierellomycotina</taxon>
        <taxon>Mortierellomycetes</taxon>
        <taxon>Mortierellales</taxon>
        <taxon>Mortierellaceae</taxon>
        <taxon>Entomortierella</taxon>
    </lineage>
</organism>
<dbReference type="EC" id="2.7.11.1" evidence="2"/>
<reference evidence="15" key="1">
    <citation type="journal article" date="2020" name="Fungal Divers.">
        <title>Resolving the Mortierellaceae phylogeny through synthesis of multi-gene phylogenetics and phylogenomics.</title>
        <authorList>
            <person name="Vandepol N."/>
            <person name="Liber J."/>
            <person name="Desiro A."/>
            <person name="Na H."/>
            <person name="Kennedy M."/>
            <person name="Barry K."/>
            <person name="Grigoriev I.V."/>
            <person name="Miller A.N."/>
            <person name="O'Donnell K."/>
            <person name="Stajich J.E."/>
            <person name="Bonito G."/>
        </authorList>
    </citation>
    <scope>NUCLEOTIDE SEQUENCE</scope>
    <source>
        <strain evidence="15">NRRL 2769</strain>
    </source>
</reference>
<feature type="compositionally biased region" description="Pro residues" evidence="11">
    <location>
        <begin position="288"/>
        <end position="299"/>
    </location>
</feature>
<keyword evidence="5 10" id="KW-0547">Nucleotide-binding</keyword>
<evidence type="ECO:0000259" key="12">
    <source>
        <dbReference type="PROSITE" id="PS50003"/>
    </source>
</evidence>
<evidence type="ECO:0000313" key="15">
    <source>
        <dbReference type="EMBL" id="KAG0008068.1"/>
    </source>
</evidence>
<feature type="compositionally biased region" description="Acidic residues" evidence="11">
    <location>
        <begin position="856"/>
        <end position="867"/>
    </location>
</feature>
<keyword evidence="3" id="KW-0723">Serine/threonine-protein kinase</keyword>
<feature type="region of interest" description="Disordered" evidence="11">
    <location>
        <begin position="919"/>
        <end position="953"/>
    </location>
</feature>
<evidence type="ECO:0000259" key="14">
    <source>
        <dbReference type="PROSITE" id="PS50108"/>
    </source>
</evidence>
<feature type="domain" description="Protein kinase" evidence="13">
    <location>
        <begin position="374"/>
        <end position="649"/>
    </location>
</feature>
<name>A0A9P6SW79_9FUNG</name>
<dbReference type="SMART" id="SM00220">
    <property type="entry name" value="S_TKc"/>
    <property type="match status" value="1"/>
</dbReference>
<feature type="compositionally biased region" description="Low complexity" evidence="11">
    <location>
        <begin position="146"/>
        <end position="155"/>
    </location>
</feature>
<evidence type="ECO:0000256" key="7">
    <source>
        <dbReference type="ARBA" id="ARBA00022840"/>
    </source>
</evidence>
<comment type="caution">
    <text evidence="15">The sequence shown here is derived from an EMBL/GenBank/DDBJ whole genome shotgun (WGS) entry which is preliminary data.</text>
</comment>
<dbReference type="InterPro" id="IPR001849">
    <property type="entry name" value="PH_domain"/>
</dbReference>
<feature type="compositionally biased region" description="Basic and acidic residues" evidence="11">
    <location>
        <begin position="180"/>
        <end position="197"/>
    </location>
</feature>
<dbReference type="PROSITE" id="PS00107">
    <property type="entry name" value="PROTEIN_KINASE_ATP"/>
    <property type="match status" value="1"/>
</dbReference>
<dbReference type="CDD" id="cd06614">
    <property type="entry name" value="STKc_PAK"/>
    <property type="match status" value="1"/>
</dbReference>
<dbReference type="Pfam" id="PF00786">
    <property type="entry name" value="PBD"/>
    <property type="match status" value="1"/>
</dbReference>
<gene>
    <name evidence="15" type="primary">CLA4_2</name>
    <name evidence="15" type="ORF">BGZ80_003889</name>
</gene>
<dbReference type="Pfam" id="PF00169">
    <property type="entry name" value="PH"/>
    <property type="match status" value="1"/>
</dbReference>
<feature type="region of interest" description="Disordered" evidence="11">
    <location>
        <begin position="823"/>
        <end position="888"/>
    </location>
</feature>
<dbReference type="SUPFAM" id="SSF56112">
    <property type="entry name" value="Protein kinase-like (PK-like)"/>
    <property type="match status" value="1"/>
</dbReference>
<feature type="domain" description="CRIB" evidence="14">
    <location>
        <begin position="76"/>
        <end position="89"/>
    </location>
</feature>
<evidence type="ECO:0000256" key="6">
    <source>
        <dbReference type="ARBA" id="ARBA00022777"/>
    </source>
</evidence>
<dbReference type="InterPro" id="IPR036936">
    <property type="entry name" value="CRIB_dom_sf"/>
</dbReference>
<protein>
    <recommendedName>
        <fullName evidence="2">non-specific serine/threonine protein kinase</fullName>
        <ecNumber evidence="2">2.7.11.1</ecNumber>
    </recommendedName>
</protein>
<evidence type="ECO:0000313" key="16">
    <source>
        <dbReference type="Proteomes" id="UP000703661"/>
    </source>
</evidence>
<sequence>MTLRELTLSFHRSESTPQAVVLIFLKDITAVTRTDLKAYCFELVTKDRSYFLSCKNDEELYSWMHEIYSRSPLMGVSNPTNFVHKVHVGFDPNTGNFTGLPETWTKLLTGSAITKEDYANNPQAVLEVLEFYTDQTKRNEQEYGTPSLVPSSLPLIPNDSEGDRWANLMPRQPPSPPSSRPERPQRPERPDRPDDQPRPSIPERSQSVDILPVMQRMSSLGLYDERSNQQAGGRPPVAPRPQRPDYPPSPTSPRAPNQFPSSPSQKYQNAPQQQPYQQPSPATSPSGSRPPGPYGPPPRSNTAPIAVKYPGTSGDASSKPPVAVRPAVADAAAALNGDGTPKVVVERRISTMTEAEVMEKLRSVVSSGDPSTLYSKIKKVGQGASGSVYVAKHLTTNTKVAIKQMDLSLQPRKELVVNEILVMKESTNPNIVNYLDSFLVKSQELWVVMEYMEGGALTDVIDNNKLSESQIACICLETCKGLQHLHSQNIIHRDIKSDNVLMDSYGHVKITDFGFCAKLTDQKNKRATMVGTPYWMAPEVVKQKEYGAKVDIWSLGIMAIEMIEQEPPYLDEEPLKALYLIATNGTPTLKKPETLSAELKNFLAVCLCVDVKSRATSLELLESIRNEADLDAIACPRKYLHLGTFHKYYSGELKVPVPTVFIGGNHESSNYLWELYHGGWVCPNIYFLGWGGVINVGGMRIGGMSGIYKRNHYETGHYEVTPFNDNHKRSIYHVRKYDIYKMLQVREPMDVFLSHDWPLGIERYGNIEWLLRTKPFFTKEVNTNTLGSAPYGEVLSSLRPAHWFSAHLHVRYTATVHWNTQEQSAEGLSQQQQSVSQPQARASESATAEVIKNPDEIEIDLDDEENTDNGTKAISSEPAKNPDEINIDLDDESEPEAKAEVITTPTVTLNPEEIQIEMDDEENEDPEPADAQPVPALQQTQTQVHQESASTPAKPYPTCTKFLALDKCNGSRKYLEIINFPEFTGPIEFKYDEEWLAIVRTLDPYLSLEYSQRKPLEGDKLAHALKVNREWVRDKITNTRGLAIPLNFQQTTPAHDPVRTMGPQEKRDYIMPHLNPQTVEFSAMLQIQNKINEYGRRVNSA</sequence>
<dbReference type="Gene3D" id="3.30.200.20">
    <property type="entry name" value="Phosphorylase Kinase, domain 1"/>
    <property type="match status" value="1"/>
</dbReference>
<dbReference type="InterPro" id="IPR017441">
    <property type="entry name" value="Protein_kinase_ATP_BS"/>
</dbReference>
<dbReference type="FunFam" id="3.90.810.10:FF:000005">
    <property type="entry name" value="Non-specific serine/threonine protein kinase"/>
    <property type="match status" value="1"/>
</dbReference>
<dbReference type="GO" id="GO:0005634">
    <property type="term" value="C:nucleus"/>
    <property type="evidence" value="ECO:0007669"/>
    <property type="project" value="TreeGrafter"/>
</dbReference>
<dbReference type="Pfam" id="PF00069">
    <property type="entry name" value="Pkinase"/>
    <property type="match status" value="1"/>
</dbReference>
<feature type="region of interest" description="Disordered" evidence="11">
    <location>
        <begin position="139"/>
        <end position="213"/>
    </location>
</feature>
<dbReference type="Gene3D" id="3.90.810.10">
    <property type="entry name" value="CRIB domain"/>
    <property type="match status" value="1"/>
</dbReference>
<dbReference type="SUPFAM" id="SSF50729">
    <property type="entry name" value="PH domain-like"/>
    <property type="match status" value="1"/>
</dbReference>
<dbReference type="Gene3D" id="2.30.29.30">
    <property type="entry name" value="Pleckstrin-homology domain (PH domain)/Phosphotyrosine-binding domain (PTB)"/>
    <property type="match status" value="1"/>
</dbReference>
<dbReference type="PROSITE" id="PS50108">
    <property type="entry name" value="CRIB"/>
    <property type="match status" value="1"/>
</dbReference>
<accession>A0A9P6SW79</accession>
<dbReference type="Proteomes" id="UP000703661">
    <property type="component" value="Unassembled WGS sequence"/>
</dbReference>
<evidence type="ECO:0000256" key="11">
    <source>
        <dbReference type="SAM" id="MobiDB-lite"/>
    </source>
</evidence>
<keyword evidence="16" id="KW-1185">Reference proteome</keyword>
<dbReference type="InterPro" id="IPR033923">
    <property type="entry name" value="PAK_BD"/>
</dbReference>
<dbReference type="GO" id="GO:0004674">
    <property type="term" value="F:protein serine/threonine kinase activity"/>
    <property type="evidence" value="ECO:0007669"/>
    <property type="project" value="UniProtKB-KW"/>
</dbReference>
<dbReference type="GO" id="GO:0000398">
    <property type="term" value="P:mRNA splicing, via spliceosome"/>
    <property type="evidence" value="ECO:0007669"/>
    <property type="project" value="TreeGrafter"/>
</dbReference>
<dbReference type="InterPro" id="IPR011009">
    <property type="entry name" value="Kinase-like_dom_sf"/>
</dbReference>
<keyword evidence="4" id="KW-0808">Transferase</keyword>
<dbReference type="EMBL" id="JAAAID010002058">
    <property type="protein sequence ID" value="KAG0008068.1"/>
    <property type="molecule type" value="Genomic_DNA"/>
</dbReference>
<feature type="compositionally biased region" description="Low complexity" evidence="11">
    <location>
        <begin position="829"/>
        <end position="839"/>
    </location>
</feature>
<comment type="catalytic activity">
    <reaction evidence="9">
        <text>L-seryl-[protein] + ATP = O-phospho-L-seryl-[protein] + ADP + H(+)</text>
        <dbReference type="Rhea" id="RHEA:17989"/>
        <dbReference type="Rhea" id="RHEA-COMP:9863"/>
        <dbReference type="Rhea" id="RHEA-COMP:11604"/>
        <dbReference type="ChEBI" id="CHEBI:15378"/>
        <dbReference type="ChEBI" id="CHEBI:29999"/>
        <dbReference type="ChEBI" id="CHEBI:30616"/>
        <dbReference type="ChEBI" id="CHEBI:83421"/>
        <dbReference type="ChEBI" id="CHEBI:456216"/>
        <dbReference type="EC" id="2.7.11.1"/>
    </reaction>
</comment>
<dbReference type="FunFam" id="1.10.510.10:FF:000139">
    <property type="entry name" value="Non-specific serine/threonine protein kinase"/>
    <property type="match status" value="1"/>
</dbReference>
<feature type="compositionally biased region" description="Low complexity" evidence="11">
    <location>
        <begin position="263"/>
        <end position="287"/>
    </location>
</feature>
<proteinExistence type="inferred from homology"/>
<dbReference type="PROSITE" id="PS00108">
    <property type="entry name" value="PROTEIN_KINASE_ST"/>
    <property type="match status" value="1"/>
</dbReference>
<dbReference type="AlphaFoldDB" id="A0A9P6SW79"/>
<dbReference type="PANTHER" id="PTHR12849:SF0">
    <property type="entry name" value="LARIAT DEBRANCHING ENZYME"/>
    <property type="match status" value="1"/>
</dbReference>
<dbReference type="PROSITE" id="PS50011">
    <property type="entry name" value="PROTEIN_KINASE_DOM"/>
    <property type="match status" value="1"/>
</dbReference>
<evidence type="ECO:0000256" key="10">
    <source>
        <dbReference type="PROSITE-ProRule" id="PRU10141"/>
    </source>
</evidence>
<comment type="catalytic activity">
    <reaction evidence="8">
        <text>L-threonyl-[protein] + ATP = O-phospho-L-threonyl-[protein] + ADP + H(+)</text>
        <dbReference type="Rhea" id="RHEA:46608"/>
        <dbReference type="Rhea" id="RHEA-COMP:11060"/>
        <dbReference type="Rhea" id="RHEA-COMP:11605"/>
        <dbReference type="ChEBI" id="CHEBI:15378"/>
        <dbReference type="ChEBI" id="CHEBI:30013"/>
        <dbReference type="ChEBI" id="CHEBI:30616"/>
        <dbReference type="ChEBI" id="CHEBI:61977"/>
        <dbReference type="ChEBI" id="CHEBI:456216"/>
        <dbReference type="EC" id="2.7.11.1"/>
    </reaction>
</comment>
<evidence type="ECO:0000256" key="2">
    <source>
        <dbReference type="ARBA" id="ARBA00012513"/>
    </source>
</evidence>
<dbReference type="InterPro" id="IPR007708">
    <property type="entry name" value="DBR1_C"/>
</dbReference>
<dbReference type="FunFam" id="3.30.200.20:FF:000705">
    <property type="entry name" value="Non-specific serine/threonine protein kinase"/>
    <property type="match status" value="1"/>
</dbReference>
<dbReference type="GO" id="GO:0008419">
    <property type="term" value="F:RNA lariat debranching enzyme activity"/>
    <property type="evidence" value="ECO:0007669"/>
    <property type="project" value="TreeGrafter"/>
</dbReference>
<dbReference type="Pfam" id="PF05011">
    <property type="entry name" value="DBR1"/>
    <property type="match status" value="1"/>
</dbReference>
<dbReference type="GO" id="GO:0005524">
    <property type="term" value="F:ATP binding"/>
    <property type="evidence" value="ECO:0007669"/>
    <property type="project" value="UniProtKB-UniRule"/>
</dbReference>
<evidence type="ECO:0000259" key="13">
    <source>
        <dbReference type="PROSITE" id="PS50011"/>
    </source>
</evidence>
<feature type="compositionally biased region" description="Acidic residues" evidence="11">
    <location>
        <begin position="919"/>
        <end position="928"/>
    </location>
</feature>
<dbReference type="InterPro" id="IPR008271">
    <property type="entry name" value="Ser/Thr_kinase_AS"/>
</dbReference>
<dbReference type="InterPro" id="IPR000719">
    <property type="entry name" value="Prot_kinase_dom"/>
</dbReference>
<comment type="similarity">
    <text evidence="1">Belongs to the protein kinase superfamily. STE Ser/Thr protein kinase family. STE20 subfamily.</text>
</comment>
<feature type="compositionally biased region" description="Polar residues" evidence="11">
    <location>
        <begin position="937"/>
        <end position="951"/>
    </location>
</feature>
<dbReference type="InterPro" id="IPR011993">
    <property type="entry name" value="PH-like_dom_sf"/>
</dbReference>
<dbReference type="SUPFAM" id="SSF56300">
    <property type="entry name" value="Metallo-dependent phosphatases"/>
    <property type="match status" value="1"/>
</dbReference>
<feature type="compositionally biased region" description="Pro residues" evidence="11">
    <location>
        <begin position="236"/>
        <end position="253"/>
    </location>
</feature>
<keyword evidence="6 15" id="KW-0418">Kinase</keyword>